<organism evidence="2 3">
    <name type="scientific">Microbacterium foliorum</name>
    <dbReference type="NCBI Taxonomy" id="104336"/>
    <lineage>
        <taxon>Bacteria</taxon>
        <taxon>Bacillati</taxon>
        <taxon>Actinomycetota</taxon>
        <taxon>Actinomycetes</taxon>
        <taxon>Micrococcales</taxon>
        <taxon>Microbacteriaceae</taxon>
        <taxon>Microbacterium</taxon>
    </lineage>
</organism>
<protein>
    <submittedName>
        <fullName evidence="2">Uncharacterized protein</fullName>
    </submittedName>
</protein>
<feature type="transmembrane region" description="Helical" evidence="1">
    <location>
        <begin position="255"/>
        <end position="276"/>
    </location>
</feature>
<keyword evidence="1" id="KW-0812">Transmembrane</keyword>
<keyword evidence="1" id="KW-1133">Transmembrane helix</keyword>
<sequence length="326" mass="33203">MSAYIDVSGDSYSLRQPSRLARGARFLGAIALVLAVLIALGLSMAPASATVFGTRTPTEEAPGGAAGAETYATGTAGITSSNATQADLVSGRWDGHTVHLDWRGSEYATAQASFVGERLVSPGDHVSRTLHVRNDGPSDGVMAVGLVLAETVPALAANPELGDHVTLFWDIAGVSGSAPFSDLLALDDGRPELVQVQVPRDTDVPVTVGFDVPAALTTQMSANAESTELLFDVVVQLEGDSSTTPPILAATGGSAAIAAALVALALGIAATGLLLLAARRRRCDGCDDAIGRGAPWVARRTASGDRETLCIGCAPAPLRAALALPA</sequence>
<dbReference type="AlphaFoldDB" id="A0A4Y5YKZ0"/>
<evidence type="ECO:0000256" key="1">
    <source>
        <dbReference type="SAM" id="Phobius"/>
    </source>
</evidence>
<accession>A0A4Y5YKZ0</accession>
<feature type="transmembrane region" description="Helical" evidence="1">
    <location>
        <begin position="24"/>
        <end position="45"/>
    </location>
</feature>
<dbReference type="Proteomes" id="UP000316125">
    <property type="component" value="Chromosome"/>
</dbReference>
<gene>
    <name evidence="2" type="ORF">FIV50_00755</name>
</gene>
<name>A0A4Y5YKZ0_9MICO</name>
<reference evidence="2 3" key="1">
    <citation type="submission" date="2019-06" db="EMBL/GenBank/DDBJ databases">
        <title>Complete genome of Microbacterium foliorum M2.</title>
        <authorList>
            <person name="Cao G."/>
        </authorList>
    </citation>
    <scope>NUCLEOTIDE SEQUENCE [LARGE SCALE GENOMIC DNA]</scope>
    <source>
        <strain evidence="2 3">M2</strain>
    </source>
</reference>
<keyword evidence="1" id="KW-0472">Membrane</keyword>
<dbReference type="EMBL" id="CP041040">
    <property type="protein sequence ID" value="QDE33461.1"/>
    <property type="molecule type" value="Genomic_DNA"/>
</dbReference>
<proteinExistence type="predicted"/>
<evidence type="ECO:0000313" key="3">
    <source>
        <dbReference type="Proteomes" id="UP000316125"/>
    </source>
</evidence>
<dbReference type="OrthoDB" id="5060810at2"/>
<evidence type="ECO:0000313" key="2">
    <source>
        <dbReference type="EMBL" id="QDE33461.1"/>
    </source>
</evidence>
<dbReference type="RefSeq" id="WP_140035758.1">
    <property type="nucleotide sequence ID" value="NZ_CP041040.1"/>
</dbReference>